<reference evidence="2 3" key="1">
    <citation type="submission" date="2015-01" db="EMBL/GenBank/DDBJ databases">
        <title>Genome sequence of Anoxybacillus ayderensis strain AB04.</title>
        <authorList>
            <person name="Belduz A.O."/>
            <person name="Canakci S."/>
            <person name="Chan K.-G."/>
            <person name="Kahar U.M."/>
            <person name="Yaakob A.S."/>
            <person name="Chan C.S."/>
            <person name="Goh K.M."/>
        </authorList>
    </citation>
    <scope>NUCLEOTIDE SEQUENCE [LARGE SCALE GENOMIC DNA]</scope>
    <source>
        <strain evidence="2 3">AB04</strain>
    </source>
</reference>
<dbReference type="EMBL" id="JXTG01000009">
    <property type="protein sequence ID" value="KIP20998.1"/>
    <property type="molecule type" value="Genomic_DNA"/>
</dbReference>
<feature type="coiled-coil region" evidence="1">
    <location>
        <begin position="16"/>
        <end position="76"/>
    </location>
</feature>
<dbReference type="AlphaFoldDB" id="A0A0D0HSZ6"/>
<organism evidence="2 3">
    <name type="scientific">Anoxybacillus ayderensis</name>
    <dbReference type="NCBI Taxonomy" id="265546"/>
    <lineage>
        <taxon>Bacteria</taxon>
        <taxon>Bacillati</taxon>
        <taxon>Bacillota</taxon>
        <taxon>Bacilli</taxon>
        <taxon>Bacillales</taxon>
        <taxon>Anoxybacillaceae</taxon>
        <taxon>Anoxybacillus</taxon>
    </lineage>
</organism>
<evidence type="ECO:0000313" key="2">
    <source>
        <dbReference type="EMBL" id="KIP20998.1"/>
    </source>
</evidence>
<dbReference type="Proteomes" id="UP000032047">
    <property type="component" value="Unassembled WGS sequence"/>
</dbReference>
<proteinExistence type="predicted"/>
<evidence type="ECO:0000256" key="1">
    <source>
        <dbReference type="SAM" id="Coils"/>
    </source>
</evidence>
<comment type="caution">
    <text evidence="2">The sequence shown here is derived from an EMBL/GenBank/DDBJ whole genome shotgun (WGS) entry which is preliminary data.</text>
</comment>
<protein>
    <submittedName>
        <fullName evidence="2">Uncharacterized protein</fullName>
    </submittedName>
</protein>
<accession>A0A0D0HSZ6</accession>
<gene>
    <name evidence="2" type="ORF">JV16_01900</name>
</gene>
<evidence type="ECO:0000313" key="3">
    <source>
        <dbReference type="Proteomes" id="UP000032047"/>
    </source>
</evidence>
<name>A0A0D0HSZ6_9BACL</name>
<keyword evidence="3" id="KW-1185">Reference proteome</keyword>
<sequence>MDSECVWQRRKGSWRMEHIQMQLQQLFEEIEQLEKKLKERTTEQMDTHYDMQQDSLQGIERQLNNIEQQIEKKETYMFVPAI</sequence>
<keyword evidence="1" id="KW-0175">Coiled coil</keyword>
<dbReference type="PATRIC" id="fig|265546.4.peg.1903"/>